<dbReference type="Pfam" id="PF16697">
    <property type="entry name" value="Yop-YscD_cpl"/>
    <property type="match status" value="1"/>
</dbReference>
<feature type="domain" description="YscD cytoplasmic" evidence="1">
    <location>
        <begin position="68"/>
        <end position="152"/>
    </location>
</feature>
<evidence type="ECO:0000313" key="3">
    <source>
        <dbReference type="Proteomes" id="UP000237819"/>
    </source>
</evidence>
<comment type="caution">
    <text evidence="2">The sequence shown here is derived from an EMBL/GenBank/DDBJ whole genome shotgun (WGS) entry which is preliminary data.</text>
</comment>
<dbReference type="Gene3D" id="2.60.200.20">
    <property type="match status" value="1"/>
</dbReference>
<sequence>MRTARNPIKFHRQSAVCAPFGVFRRLPMMRSTIGRTMTAKSELHPAESLQGAHRRPAPLTAELLIRRGRAEKPSRPIAAPLFLIGADSDSDLVLGDPQFPGSYAYIFQRGSNLTLRWLGEGPELTVNGQKFIDGKLVDGDRIRCGPYEFQLAVASGGGSKDLRRSLQTIVGNADASEEAAREAAANLISQVRQNLFGDTAVEETVPSQWRRATA</sequence>
<dbReference type="CDD" id="cd00060">
    <property type="entry name" value="FHA"/>
    <property type="match status" value="1"/>
</dbReference>
<dbReference type="EMBL" id="PUHZ01000024">
    <property type="protein sequence ID" value="PQO42941.1"/>
    <property type="molecule type" value="Genomic_DNA"/>
</dbReference>
<dbReference type="AlphaFoldDB" id="A0A2S8GFB6"/>
<accession>A0A2S8GFB6</accession>
<proteinExistence type="predicted"/>
<dbReference type="InterPro" id="IPR008984">
    <property type="entry name" value="SMAD_FHA_dom_sf"/>
</dbReference>
<organism evidence="2 3">
    <name type="scientific">Blastopirellula marina</name>
    <dbReference type="NCBI Taxonomy" id="124"/>
    <lineage>
        <taxon>Bacteria</taxon>
        <taxon>Pseudomonadati</taxon>
        <taxon>Planctomycetota</taxon>
        <taxon>Planctomycetia</taxon>
        <taxon>Pirellulales</taxon>
        <taxon>Pirellulaceae</taxon>
        <taxon>Blastopirellula</taxon>
    </lineage>
</organism>
<dbReference type="InterPro" id="IPR032030">
    <property type="entry name" value="YscD_cytoplasmic_dom"/>
</dbReference>
<evidence type="ECO:0000259" key="1">
    <source>
        <dbReference type="Pfam" id="PF16697"/>
    </source>
</evidence>
<evidence type="ECO:0000313" key="2">
    <source>
        <dbReference type="EMBL" id="PQO42941.1"/>
    </source>
</evidence>
<gene>
    <name evidence="2" type="ORF">C5Y93_24780</name>
</gene>
<reference evidence="2 3" key="1">
    <citation type="submission" date="2018-02" db="EMBL/GenBank/DDBJ databases">
        <title>Comparative genomes isolates from brazilian mangrove.</title>
        <authorList>
            <person name="Araujo J.E."/>
            <person name="Taketani R.G."/>
            <person name="Silva M.C.P."/>
            <person name="Loureco M.V."/>
            <person name="Andreote F.D."/>
        </authorList>
    </citation>
    <scope>NUCLEOTIDE SEQUENCE [LARGE SCALE GENOMIC DNA]</scope>
    <source>
        <strain evidence="2 3">Nap-Phe MGV</strain>
    </source>
</reference>
<protein>
    <recommendedName>
        <fullName evidence="1">YscD cytoplasmic domain-containing protein</fullName>
    </recommendedName>
</protein>
<dbReference type="Proteomes" id="UP000237819">
    <property type="component" value="Unassembled WGS sequence"/>
</dbReference>
<name>A0A2S8GFB6_9BACT</name>
<dbReference type="SUPFAM" id="SSF49879">
    <property type="entry name" value="SMAD/FHA domain"/>
    <property type="match status" value="1"/>
</dbReference>